<keyword evidence="3 6" id="KW-0731">Sigma factor</keyword>
<dbReference type="InterPro" id="IPR013325">
    <property type="entry name" value="RNA_pol_sigma_r2"/>
</dbReference>
<dbReference type="InterPro" id="IPR039425">
    <property type="entry name" value="RNA_pol_sigma-70-like"/>
</dbReference>
<feature type="domain" description="RNA polymerase sigma-70 region 2" evidence="7">
    <location>
        <begin position="21"/>
        <end position="87"/>
    </location>
</feature>
<gene>
    <name evidence="9" type="ORF">ACFOOI_17930</name>
</gene>
<evidence type="ECO:0000256" key="1">
    <source>
        <dbReference type="ARBA" id="ARBA00010641"/>
    </source>
</evidence>
<dbReference type="PANTHER" id="PTHR43133">
    <property type="entry name" value="RNA POLYMERASE ECF-TYPE SIGMA FACTO"/>
    <property type="match status" value="1"/>
</dbReference>
<protein>
    <recommendedName>
        <fullName evidence="6">RNA polymerase sigma factor</fullName>
    </recommendedName>
</protein>
<dbReference type="EMBL" id="JBHRYQ010000001">
    <property type="protein sequence ID" value="MFC3812545.1"/>
    <property type="molecule type" value="Genomic_DNA"/>
</dbReference>
<keyword evidence="10" id="KW-1185">Reference proteome</keyword>
<keyword evidence="5 6" id="KW-0804">Transcription</keyword>
<evidence type="ECO:0000256" key="2">
    <source>
        <dbReference type="ARBA" id="ARBA00023015"/>
    </source>
</evidence>
<dbReference type="InterPro" id="IPR014284">
    <property type="entry name" value="RNA_pol_sigma-70_dom"/>
</dbReference>
<dbReference type="SUPFAM" id="SSF88659">
    <property type="entry name" value="Sigma3 and sigma4 domains of RNA polymerase sigma factors"/>
    <property type="match status" value="1"/>
</dbReference>
<proteinExistence type="inferred from homology"/>
<evidence type="ECO:0000313" key="10">
    <source>
        <dbReference type="Proteomes" id="UP001595616"/>
    </source>
</evidence>
<sequence length="180" mass="20539">MEENKLISLLKQQDEAAFKFLVEKYQRKVYNVVLSLVQNLEEAEDLAQEVFVEVYQSVGSFRGDASLNTWLYRIATTKALGSIRKAKAKKRFSFLGRLFGEDDVPDVPDFEHPGVVLEQKEMAGVLFKRINELPENQRTAYTLAQVEGLSYQEVAAVMEMSVSAIESLLFRAKQKHEKSK</sequence>
<dbReference type="Proteomes" id="UP001595616">
    <property type="component" value="Unassembled WGS sequence"/>
</dbReference>
<dbReference type="PROSITE" id="PS01063">
    <property type="entry name" value="SIGMA70_ECF"/>
    <property type="match status" value="1"/>
</dbReference>
<evidence type="ECO:0000313" key="9">
    <source>
        <dbReference type="EMBL" id="MFC3812545.1"/>
    </source>
</evidence>
<dbReference type="InterPro" id="IPR007627">
    <property type="entry name" value="RNA_pol_sigma70_r2"/>
</dbReference>
<dbReference type="CDD" id="cd06171">
    <property type="entry name" value="Sigma70_r4"/>
    <property type="match status" value="1"/>
</dbReference>
<dbReference type="Gene3D" id="1.10.1740.10">
    <property type="match status" value="1"/>
</dbReference>
<dbReference type="InterPro" id="IPR013324">
    <property type="entry name" value="RNA_pol_sigma_r3/r4-like"/>
</dbReference>
<dbReference type="InterPro" id="IPR036388">
    <property type="entry name" value="WH-like_DNA-bd_sf"/>
</dbReference>
<reference evidence="10" key="1">
    <citation type="journal article" date="2019" name="Int. J. Syst. Evol. Microbiol.">
        <title>The Global Catalogue of Microorganisms (GCM) 10K type strain sequencing project: providing services to taxonomists for standard genome sequencing and annotation.</title>
        <authorList>
            <consortium name="The Broad Institute Genomics Platform"/>
            <consortium name="The Broad Institute Genome Sequencing Center for Infectious Disease"/>
            <person name="Wu L."/>
            <person name="Ma J."/>
        </authorList>
    </citation>
    <scope>NUCLEOTIDE SEQUENCE [LARGE SCALE GENOMIC DNA]</scope>
    <source>
        <strain evidence="10">CECT 7956</strain>
    </source>
</reference>
<name>A0ABV7Z234_9BACT</name>
<dbReference type="InterPro" id="IPR000838">
    <property type="entry name" value="RNA_pol_sigma70_ECF_CS"/>
</dbReference>
<comment type="similarity">
    <text evidence="1 6">Belongs to the sigma-70 factor family. ECF subfamily.</text>
</comment>
<comment type="caution">
    <text evidence="9">The sequence shown here is derived from an EMBL/GenBank/DDBJ whole genome shotgun (WGS) entry which is preliminary data.</text>
</comment>
<evidence type="ECO:0000256" key="6">
    <source>
        <dbReference type="RuleBase" id="RU000716"/>
    </source>
</evidence>
<dbReference type="Pfam" id="PF04542">
    <property type="entry name" value="Sigma70_r2"/>
    <property type="match status" value="1"/>
</dbReference>
<dbReference type="InterPro" id="IPR013249">
    <property type="entry name" value="RNA_pol_sigma70_r4_t2"/>
</dbReference>
<keyword evidence="4 6" id="KW-0238">DNA-binding</keyword>
<dbReference type="Gene3D" id="1.10.10.10">
    <property type="entry name" value="Winged helix-like DNA-binding domain superfamily/Winged helix DNA-binding domain"/>
    <property type="match status" value="1"/>
</dbReference>
<dbReference type="PANTHER" id="PTHR43133:SF51">
    <property type="entry name" value="RNA POLYMERASE SIGMA FACTOR"/>
    <property type="match status" value="1"/>
</dbReference>
<evidence type="ECO:0000259" key="8">
    <source>
        <dbReference type="Pfam" id="PF08281"/>
    </source>
</evidence>
<organism evidence="9 10">
    <name type="scientific">Lacihabitans lacunae</name>
    <dbReference type="NCBI Taxonomy" id="1028214"/>
    <lineage>
        <taxon>Bacteria</taxon>
        <taxon>Pseudomonadati</taxon>
        <taxon>Bacteroidota</taxon>
        <taxon>Cytophagia</taxon>
        <taxon>Cytophagales</taxon>
        <taxon>Leadbetterellaceae</taxon>
        <taxon>Lacihabitans</taxon>
    </lineage>
</organism>
<accession>A0ABV7Z234</accession>
<dbReference type="NCBIfam" id="TIGR02937">
    <property type="entry name" value="sigma70-ECF"/>
    <property type="match status" value="1"/>
</dbReference>
<evidence type="ECO:0000256" key="3">
    <source>
        <dbReference type="ARBA" id="ARBA00023082"/>
    </source>
</evidence>
<dbReference type="Pfam" id="PF08281">
    <property type="entry name" value="Sigma70_r4_2"/>
    <property type="match status" value="1"/>
</dbReference>
<keyword evidence="2 6" id="KW-0805">Transcription regulation</keyword>
<evidence type="ECO:0000256" key="5">
    <source>
        <dbReference type="ARBA" id="ARBA00023163"/>
    </source>
</evidence>
<evidence type="ECO:0000256" key="4">
    <source>
        <dbReference type="ARBA" id="ARBA00023125"/>
    </source>
</evidence>
<evidence type="ECO:0000259" key="7">
    <source>
        <dbReference type="Pfam" id="PF04542"/>
    </source>
</evidence>
<dbReference type="RefSeq" id="WP_379839427.1">
    <property type="nucleotide sequence ID" value="NZ_JBHRYQ010000001.1"/>
</dbReference>
<dbReference type="SUPFAM" id="SSF88946">
    <property type="entry name" value="Sigma2 domain of RNA polymerase sigma factors"/>
    <property type="match status" value="1"/>
</dbReference>
<feature type="domain" description="RNA polymerase sigma factor 70 region 4 type 2" evidence="8">
    <location>
        <begin position="128"/>
        <end position="175"/>
    </location>
</feature>